<dbReference type="RefSeq" id="WP_108603358.1">
    <property type="nucleotide sequence ID" value="NZ_CP026604.1"/>
</dbReference>
<proteinExistence type="predicted"/>
<evidence type="ECO:0000313" key="4">
    <source>
        <dbReference type="Proteomes" id="UP000244441"/>
    </source>
</evidence>
<dbReference type="EMBL" id="CP026604">
    <property type="protein sequence ID" value="AWB67311.1"/>
    <property type="molecule type" value="Genomic_DNA"/>
</dbReference>
<feature type="domain" description="Putative collagen-binding" evidence="1">
    <location>
        <begin position="523"/>
        <end position="601"/>
    </location>
</feature>
<dbReference type="InterPro" id="IPR032260">
    <property type="entry name" value="DUF5060"/>
</dbReference>
<name>A0A2S0VSW9_9ALTE</name>
<dbReference type="InterPro" id="IPR013783">
    <property type="entry name" value="Ig-like_fold"/>
</dbReference>
<evidence type="ECO:0000259" key="1">
    <source>
        <dbReference type="Pfam" id="PF12904"/>
    </source>
</evidence>
<protein>
    <submittedName>
        <fullName evidence="3">DUF5060 domain-containing protein</fullName>
    </submittedName>
</protein>
<dbReference type="InterPro" id="IPR024749">
    <property type="entry name" value="Collagen-bd_put"/>
</dbReference>
<sequence length="602" mass="68353">MFNNNIQRATIVSCLSVLALLGCSEKTHTINATQHQAITIKVDGPETSEQAKLNPFTDYRVVAEITQGNNTYQIRGYYAADGTAQESSATQGNQWHIKFRPQFAGEWQYKVHFDTGSNIALSQNLNEGQPTEFDGQQGKIHVAANNDIEHDILTVKNGYFYYKNLNKGILKVGANSPENLLGYVDFDGTYRVAADTKDIGKASTKNLHKYNEHAQDWQQGDPSWQQGKGKNLIGAVNYLANKGMNAIYFVTMNIGGDGKDVWPYVDHNTLDRFDVSKLAQWEQVFQHMEDKNMIMHFILQETENELLLDKGDTGPKRKLYLNEMIARFAHHAGIIWNVGEENGPVHFSPEGQTPEQAMAMASYIKNIDPYQQPVFIHTHASWKHKEETLPKFMGFKDFDGLSLQVDQPKTVTKHITRWQEKAKEAGHPLAITMDEIGLWHTGALPDSEDPNHDIMRQQVMWPSFMLNSAGVEWYFGYKYAHNDLNAEDWRSRDLLWDQTFIAKQFFTDNNIFDLTTRCVNQEGIYCLTNRDKSSAIIYTDNIENESLGNLSISGEYKARWFNPKSGQIHESSALVSIAGGKLINLQQPPKSEQSDWALVLNK</sequence>
<evidence type="ECO:0000313" key="3">
    <source>
        <dbReference type="EMBL" id="AWB67311.1"/>
    </source>
</evidence>
<evidence type="ECO:0000259" key="2">
    <source>
        <dbReference type="Pfam" id="PF16586"/>
    </source>
</evidence>
<accession>A0A2S0VSW9</accession>
<dbReference type="Pfam" id="PF16586">
    <property type="entry name" value="DUF5060"/>
    <property type="match status" value="1"/>
</dbReference>
<dbReference type="PANTHER" id="PTHR37836:SF2">
    <property type="entry name" value="DUF4038 DOMAIN-CONTAINING PROTEIN"/>
    <property type="match status" value="1"/>
</dbReference>
<dbReference type="OrthoDB" id="246387at2"/>
<dbReference type="Gene3D" id="3.20.20.80">
    <property type="entry name" value="Glycosidases"/>
    <property type="match status" value="1"/>
</dbReference>
<feature type="domain" description="DUF5060" evidence="2">
    <location>
        <begin position="33"/>
        <end position="113"/>
    </location>
</feature>
<dbReference type="Proteomes" id="UP000244441">
    <property type="component" value="Chromosome"/>
</dbReference>
<organism evidence="3 4">
    <name type="scientific">Saccharobesus litoralis</name>
    <dbReference type="NCBI Taxonomy" id="2172099"/>
    <lineage>
        <taxon>Bacteria</taxon>
        <taxon>Pseudomonadati</taxon>
        <taxon>Pseudomonadota</taxon>
        <taxon>Gammaproteobacteria</taxon>
        <taxon>Alteromonadales</taxon>
        <taxon>Alteromonadaceae</taxon>
        <taxon>Saccharobesus</taxon>
    </lineage>
</organism>
<dbReference type="KEGG" id="cate:C2869_13055"/>
<gene>
    <name evidence="3" type="ORF">C2869_13055</name>
</gene>
<reference evidence="3 4" key="1">
    <citation type="submission" date="2018-01" db="EMBL/GenBank/DDBJ databases">
        <title>Genome sequence of a Cantenovulum-like bacteria.</title>
        <authorList>
            <person name="Tan W.R."/>
            <person name="Lau N.-S."/>
            <person name="Go F."/>
            <person name="Amirul A.-A.A."/>
        </authorList>
    </citation>
    <scope>NUCLEOTIDE SEQUENCE [LARGE SCALE GENOMIC DNA]</scope>
    <source>
        <strain evidence="3 4">CCB-QB4</strain>
    </source>
</reference>
<keyword evidence="4" id="KW-1185">Reference proteome</keyword>
<dbReference type="Gene3D" id="2.60.40.10">
    <property type="entry name" value="Immunoglobulins"/>
    <property type="match status" value="1"/>
</dbReference>
<dbReference type="PANTHER" id="PTHR37836">
    <property type="entry name" value="LMO1036 PROTEIN"/>
    <property type="match status" value="1"/>
</dbReference>
<dbReference type="AlphaFoldDB" id="A0A2S0VSW9"/>
<dbReference type="Pfam" id="PF12904">
    <property type="entry name" value="Collagen_bind_2"/>
    <property type="match status" value="1"/>
</dbReference>